<evidence type="ECO:0000313" key="3">
    <source>
        <dbReference type="EMBL" id="MBD2565482.1"/>
    </source>
</evidence>
<proteinExistence type="predicted"/>
<evidence type="ECO:0000256" key="1">
    <source>
        <dbReference type="SAM" id="MobiDB-lite"/>
    </source>
</evidence>
<feature type="transmembrane region" description="Helical" evidence="2">
    <location>
        <begin position="139"/>
        <end position="157"/>
    </location>
</feature>
<feature type="transmembrane region" description="Helical" evidence="2">
    <location>
        <begin position="101"/>
        <end position="119"/>
    </location>
</feature>
<keyword evidence="2" id="KW-1133">Transmembrane helix</keyword>
<name>A0ABR8F5P6_NOSLI</name>
<keyword evidence="4" id="KW-1185">Reference proteome</keyword>
<organism evidence="3 4">
    <name type="scientific">Nostoc linckia FACHB-391</name>
    <dbReference type="NCBI Taxonomy" id="2692906"/>
    <lineage>
        <taxon>Bacteria</taxon>
        <taxon>Bacillati</taxon>
        <taxon>Cyanobacteriota</taxon>
        <taxon>Cyanophyceae</taxon>
        <taxon>Nostocales</taxon>
        <taxon>Nostocaceae</taxon>
        <taxon>Nostoc</taxon>
    </lineage>
</organism>
<keyword evidence="2" id="KW-0812">Transmembrane</keyword>
<protein>
    <submittedName>
        <fullName evidence="3">Uncharacterized protein</fullName>
    </submittedName>
</protein>
<feature type="transmembrane region" description="Helical" evidence="2">
    <location>
        <begin position="191"/>
        <end position="210"/>
    </location>
</feature>
<evidence type="ECO:0000256" key="2">
    <source>
        <dbReference type="SAM" id="Phobius"/>
    </source>
</evidence>
<dbReference type="EMBL" id="JACJTE010000089">
    <property type="protein sequence ID" value="MBD2565482.1"/>
    <property type="molecule type" value="Genomic_DNA"/>
</dbReference>
<accession>A0ABR8F5P6</accession>
<dbReference type="Proteomes" id="UP000604661">
    <property type="component" value="Unassembled WGS sequence"/>
</dbReference>
<comment type="caution">
    <text evidence="3">The sequence shown here is derived from an EMBL/GenBank/DDBJ whole genome shotgun (WGS) entry which is preliminary data.</text>
</comment>
<feature type="compositionally biased region" description="Basic and acidic residues" evidence="1">
    <location>
        <begin position="50"/>
        <end position="63"/>
    </location>
</feature>
<evidence type="ECO:0000313" key="4">
    <source>
        <dbReference type="Proteomes" id="UP000604661"/>
    </source>
</evidence>
<sequence length="215" mass="23474">MSKSKASSDGKLWLFLFHPREVNMNEIDSLLSQFQNTSEQSTPMLWGETTSEKPTPESEDGERLEQSIRDVFSNKQLLNKALATFLGVFTANAGVSLLTSFGIGAIASGTLGSIVLGLFFANTLTKIHYDGRIHIGKDFMVATAQTVSVGASLWIAFDEYRAVSEATNTGKTRFYQEVKTYEVKPTPKSEIPWGLIGVGAFVLLVIAAIVRGTNQ</sequence>
<gene>
    <name evidence="3" type="ORF">H6G95_33935</name>
</gene>
<keyword evidence="2" id="KW-0472">Membrane</keyword>
<reference evidence="3 4" key="1">
    <citation type="journal article" date="2020" name="ISME J.">
        <title>Comparative genomics reveals insights into cyanobacterial evolution and habitat adaptation.</title>
        <authorList>
            <person name="Chen M.Y."/>
            <person name="Teng W.K."/>
            <person name="Zhao L."/>
            <person name="Hu C.X."/>
            <person name="Zhou Y.K."/>
            <person name="Han B.P."/>
            <person name="Song L.R."/>
            <person name="Shu W.S."/>
        </authorList>
    </citation>
    <scope>NUCLEOTIDE SEQUENCE [LARGE SCALE GENOMIC DNA]</scope>
    <source>
        <strain evidence="3 4">FACHB-391</strain>
    </source>
</reference>
<feature type="region of interest" description="Disordered" evidence="1">
    <location>
        <begin position="40"/>
        <end position="63"/>
    </location>
</feature>
<feature type="transmembrane region" description="Helical" evidence="2">
    <location>
        <begin position="77"/>
        <end position="95"/>
    </location>
</feature>